<feature type="signal peptide" evidence="1">
    <location>
        <begin position="1"/>
        <end position="21"/>
    </location>
</feature>
<reference evidence="2 3" key="1">
    <citation type="journal article" date="2019" name="Int. J. Syst. Evol. Microbiol.">
        <title>Rufibacter sediminis sp. nov., isolated from freshwater lake sediment.</title>
        <authorList>
            <person name="Qu J.H."/>
            <person name="Zhang L.J."/>
            <person name="Fu Y.H."/>
            <person name="Li H.F."/>
        </authorList>
    </citation>
    <scope>NUCLEOTIDE SEQUENCE [LARGE SCALE GENOMIC DNA]</scope>
    <source>
        <strain evidence="2 3">H-1</strain>
    </source>
</reference>
<evidence type="ECO:0000313" key="2">
    <source>
        <dbReference type="EMBL" id="MBC3542335.1"/>
    </source>
</evidence>
<organism evidence="2 3">
    <name type="scientific">Rufibacter sediminis</name>
    <dbReference type="NCBI Taxonomy" id="2762756"/>
    <lineage>
        <taxon>Bacteria</taxon>
        <taxon>Pseudomonadati</taxon>
        <taxon>Bacteroidota</taxon>
        <taxon>Cytophagia</taxon>
        <taxon>Cytophagales</taxon>
        <taxon>Hymenobacteraceae</taxon>
        <taxon>Rufibacter</taxon>
    </lineage>
</organism>
<keyword evidence="1" id="KW-0732">Signal</keyword>
<dbReference type="PROSITE" id="PS51257">
    <property type="entry name" value="PROKAR_LIPOPROTEIN"/>
    <property type="match status" value="1"/>
</dbReference>
<name>A0ABR6VYQ0_9BACT</name>
<comment type="caution">
    <text evidence="2">The sequence shown here is derived from an EMBL/GenBank/DDBJ whole genome shotgun (WGS) entry which is preliminary data.</text>
</comment>
<keyword evidence="3" id="KW-1185">Reference proteome</keyword>
<feature type="chain" id="PRO_5047130127" description="Lipoprotein" evidence="1">
    <location>
        <begin position="22"/>
        <end position="198"/>
    </location>
</feature>
<dbReference type="EMBL" id="JACOAF010000058">
    <property type="protein sequence ID" value="MBC3542335.1"/>
    <property type="molecule type" value="Genomic_DNA"/>
</dbReference>
<proteinExistence type="predicted"/>
<sequence>MKKHRLFFSLAFVFGSLGLTACYNSPDFPMEPSIEYRGYTHNAALKGLNVVDTIQHVIRFRDGDGNIGLSDADDPSLIDFYCDFYVKINGTFQQVYVQTQIREGDPPVTRIEYSLIKYYNRLPEIYSVDRTEPLEGDIKVGGFDIPKNQSIYYKMNDFYLNKRLVQGDTIKYDFYILDRDRNKSNKIESPEIILKFDK</sequence>
<evidence type="ECO:0000256" key="1">
    <source>
        <dbReference type="SAM" id="SignalP"/>
    </source>
</evidence>
<gene>
    <name evidence="2" type="ORF">H7U12_21815</name>
</gene>
<evidence type="ECO:0008006" key="4">
    <source>
        <dbReference type="Google" id="ProtNLM"/>
    </source>
</evidence>
<dbReference type="RefSeq" id="WP_186642039.1">
    <property type="nucleotide sequence ID" value="NZ_JACOAF010000058.1"/>
</dbReference>
<protein>
    <recommendedName>
        <fullName evidence="4">Lipoprotein</fullName>
    </recommendedName>
</protein>
<accession>A0ABR6VYQ0</accession>
<dbReference type="Proteomes" id="UP000659698">
    <property type="component" value="Unassembled WGS sequence"/>
</dbReference>
<evidence type="ECO:0000313" key="3">
    <source>
        <dbReference type="Proteomes" id="UP000659698"/>
    </source>
</evidence>